<accession>A0ABQ7TDC4</accession>
<name>A0ABQ7TDC4_PHRPL</name>
<keyword evidence="2" id="KW-1185">Reference proteome</keyword>
<organism evidence="1 2">
    <name type="scientific">Phrynosoma platyrhinos</name>
    <name type="common">Desert horned lizard</name>
    <dbReference type="NCBI Taxonomy" id="52577"/>
    <lineage>
        <taxon>Eukaryota</taxon>
        <taxon>Metazoa</taxon>
        <taxon>Chordata</taxon>
        <taxon>Craniata</taxon>
        <taxon>Vertebrata</taxon>
        <taxon>Euteleostomi</taxon>
        <taxon>Lepidosauria</taxon>
        <taxon>Squamata</taxon>
        <taxon>Bifurcata</taxon>
        <taxon>Unidentata</taxon>
        <taxon>Episquamata</taxon>
        <taxon>Toxicofera</taxon>
        <taxon>Iguania</taxon>
        <taxon>Phrynosomatidae</taxon>
        <taxon>Phrynosomatinae</taxon>
        <taxon>Phrynosoma</taxon>
    </lineage>
</organism>
<dbReference type="Proteomes" id="UP000826234">
    <property type="component" value="Unassembled WGS sequence"/>
</dbReference>
<sequence>MPVCGPIYPVGGQLEERTQRVKSVVDKDCSGFYSTQQSPPAIIVQCEDVEQELSRITRGRWGRFWGKAKRFGKKHGVSIALGALRIFG</sequence>
<protein>
    <submittedName>
        <fullName evidence="1">Uncharacterized protein</fullName>
    </submittedName>
</protein>
<proteinExistence type="predicted"/>
<reference evidence="1 2" key="1">
    <citation type="journal article" date="2022" name="Gigascience">
        <title>A chromosome-level genome assembly and annotation of the desert horned lizard, Phrynosoma platyrhinos, provides insight into chromosomal rearrangements among reptiles.</title>
        <authorList>
            <person name="Koochekian N."/>
            <person name="Ascanio A."/>
            <person name="Farleigh K."/>
            <person name="Card D.C."/>
            <person name="Schield D.R."/>
            <person name="Castoe T.A."/>
            <person name="Jezkova T."/>
        </authorList>
    </citation>
    <scope>NUCLEOTIDE SEQUENCE [LARGE SCALE GENOMIC DNA]</scope>
    <source>
        <strain evidence="1">NK-2021</strain>
    </source>
</reference>
<evidence type="ECO:0000313" key="2">
    <source>
        <dbReference type="Proteomes" id="UP000826234"/>
    </source>
</evidence>
<evidence type="ECO:0000313" key="1">
    <source>
        <dbReference type="EMBL" id="KAH0627717.1"/>
    </source>
</evidence>
<dbReference type="EMBL" id="JAIPUX010000521">
    <property type="protein sequence ID" value="KAH0627717.1"/>
    <property type="molecule type" value="Genomic_DNA"/>
</dbReference>
<gene>
    <name evidence="1" type="ORF">JD844_003853</name>
</gene>
<comment type="caution">
    <text evidence="1">The sequence shown here is derived from an EMBL/GenBank/DDBJ whole genome shotgun (WGS) entry which is preliminary data.</text>
</comment>